<comment type="caution">
    <text evidence="2">The sequence shown here is derived from an EMBL/GenBank/DDBJ whole genome shotgun (WGS) entry which is preliminary data.</text>
</comment>
<keyword evidence="1" id="KW-0732">Signal</keyword>
<feature type="signal peptide" evidence="1">
    <location>
        <begin position="1"/>
        <end position="22"/>
    </location>
</feature>
<dbReference type="EMBL" id="CAXIEN010000209">
    <property type="protein sequence ID" value="CAL1286800.1"/>
    <property type="molecule type" value="Genomic_DNA"/>
</dbReference>
<sequence>MALYNVAFLFLPFLGILRISEAAIAYNPKCSLGMRKGAAYCKELGQGEVSCELFCANYRAGVYHCSQDRGWDRQLPACLSDFKALPSCVLTVGNGKVVCAEEGGKGIGCVMHCDGKFRGLYHCSNDRGWSKTLPDCVAGVKVNSRCSLAVRNGSVVCQDIGRGEISCTVLCESGPTHGFYRCSQDQGWNRELPPCVSEFRDSMCNLNVKSGTASCQVEGTGEIVCNVLCDRRFQGVYRCVEGRGWDKRLPPCVN</sequence>
<evidence type="ECO:0000313" key="3">
    <source>
        <dbReference type="Proteomes" id="UP001497382"/>
    </source>
</evidence>
<dbReference type="AlphaFoldDB" id="A0AAV2ATR2"/>
<evidence type="ECO:0000256" key="1">
    <source>
        <dbReference type="SAM" id="SignalP"/>
    </source>
</evidence>
<protein>
    <submittedName>
        <fullName evidence="2">Uncharacterized protein</fullName>
    </submittedName>
</protein>
<dbReference type="Proteomes" id="UP001497382">
    <property type="component" value="Unassembled WGS sequence"/>
</dbReference>
<organism evidence="2 3">
    <name type="scientific">Larinioides sclopetarius</name>
    <dbReference type="NCBI Taxonomy" id="280406"/>
    <lineage>
        <taxon>Eukaryota</taxon>
        <taxon>Metazoa</taxon>
        <taxon>Ecdysozoa</taxon>
        <taxon>Arthropoda</taxon>
        <taxon>Chelicerata</taxon>
        <taxon>Arachnida</taxon>
        <taxon>Araneae</taxon>
        <taxon>Araneomorphae</taxon>
        <taxon>Entelegynae</taxon>
        <taxon>Araneoidea</taxon>
        <taxon>Araneidae</taxon>
        <taxon>Larinioides</taxon>
    </lineage>
</organism>
<name>A0AAV2ATR2_9ARAC</name>
<evidence type="ECO:0000313" key="2">
    <source>
        <dbReference type="EMBL" id="CAL1286800.1"/>
    </source>
</evidence>
<accession>A0AAV2ATR2</accession>
<feature type="chain" id="PRO_5043662613" evidence="1">
    <location>
        <begin position="23"/>
        <end position="254"/>
    </location>
</feature>
<reference evidence="2 3" key="1">
    <citation type="submission" date="2024-04" db="EMBL/GenBank/DDBJ databases">
        <authorList>
            <person name="Rising A."/>
            <person name="Reimegard J."/>
            <person name="Sonavane S."/>
            <person name="Akerstrom W."/>
            <person name="Nylinder S."/>
            <person name="Hedman E."/>
            <person name="Kallberg Y."/>
        </authorList>
    </citation>
    <scope>NUCLEOTIDE SEQUENCE [LARGE SCALE GENOMIC DNA]</scope>
</reference>
<keyword evidence="3" id="KW-1185">Reference proteome</keyword>
<gene>
    <name evidence="2" type="ORF">LARSCL_LOCUS14447</name>
</gene>
<proteinExistence type="predicted"/>